<protein>
    <submittedName>
        <fullName evidence="2">Uncharacterized protein</fullName>
    </submittedName>
</protein>
<evidence type="ECO:0000256" key="1">
    <source>
        <dbReference type="SAM" id="MobiDB-lite"/>
    </source>
</evidence>
<dbReference type="EMBL" id="JAAWWK010000002">
    <property type="protein sequence ID" value="NKI17448.1"/>
    <property type="molecule type" value="Genomic_DNA"/>
</dbReference>
<reference evidence="2 3" key="1">
    <citation type="submission" date="2020-04" db="EMBL/GenBank/DDBJ databases">
        <authorList>
            <person name="Yoon J."/>
        </authorList>
    </citation>
    <scope>NUCLEOTIDE SEQUENCE [LARGE SCALE GENOMIC DNA]</scope>
    <source>
        <strain evidence="2 3">KMU-166</strain>
    </source>
</reference>
<proteinExistence type="predicted"/>
<sequence>MVYSAEMVTRLQKLRSRVFAEFGVKIRLADPALLDELAQLGPRSRDRFTRSTIEELMALAGRVYSAEPAATHQSGQSTELIYRGNKISRTNAEDTPAPPPERRATKQMYRGQVVYK</sequence>
<organism evidence="2 3">
    <name type="scientific">Spongiibacter thalassae</name>
    <dbReference type="NCBI Taxonomy" id="2721624"/>
    <lineage>
        <taxon>Bacteria</taxon>
        <taxon>Pseudomonadati</taxon>
        <taxon>Pseudomonadota</taxon>
        <taxon>Gammaproteobacteria</taxon>
        <taxon>Cellvibrionales</taxon>
        <taxon>Spongiibacteraceae</taxon>
        <taxon>Spongiibacter</taxon>
    </lineage>
</organism>
<feature type="region of interest" description="Disordered" evidence="1">
    <location>
        <begin position="87"/>
        <end position="116"/>
    </location>
</feature>
<dbReference type="RefSeq" id="WP_168449944.1">
    <property type="nucleotide sequence ID" value="NZ_JAAWWK010000002.1"/>
</dbReference>
<gene>
    <name evidence="2" type="ORF">HCU74_08465</name>
</gene>
<name>A0ABX1GG83_9GAMM</name>
<dbReference type="Proteomes" id="UP000765845">
    <property type="component" value="Unassembled WGS sequence"/>
</dbReference>
<comment type="caution">
    <text evidence="2">The sequence shown here is derived from an EMBL/GenBank/DDBJ whole genome shotgun (WGS) entry which is preliminary data.</text>
</comment>
<evidence type="ECO:0000313" key="3">
    <source>
        <dbReference type="Proteomes" id="UP000765845"/>
    </source>
</evidence>
<evidence type="ECO:0000313" key="2">
    <source>
        <dbReference type="EMBL" id="NKI17448.1"/>
    </source>
</evidence>
<keyword evidence="3" id="KW-1185">Reference proteome</keyword>
<accession>A0ABX1GG83</accession>